<dbReference type="FunFam" id="1.10.510.10:FF:000008">
    <property type="entry name" value="Non-specific serine/threonine protein kinase"/>
    <property type="match status" value="1"/>
</dbReference>
<feature type="binding site" evidence="7">
    <location>
        <position position="383"/>
    </location>
    <ligand>
        <name>ATP</name>
        <dbReference type="ChEBI" id="CHEBI:30616"/>
    </ligand>
</feature>
<dbReference type="Gene3D" id="2.60.40.150">
    <property type="entry name" value="C2 domain"/>
    <property type="match status" value="1"/>
</dbReference>
<name>A0A8H7CWE5_9AGAR</name>
<proteinExistence type="predicted"/>
<dbReference type="InterPro" id="IPR000719">
    <property type="entry name" value="Prot_kinase_dom"/>
</dbReference>
<evidence type="ECO:0000259" key="9">
    <source>
        <dbReference type="PROSITE" id="PS50004"/>
    </source>
</evidence>
<keyword evidence="4 7" id="KW-0547">Nucleotide-binding</keyword>
<feature type="region of interest" description="Disordered" evidence="8">
    <location>
        <begin position="218"/>
        <end position="242"/>
    </location>
</feature>
<evidence type="ECO:0000256" key="1">
    <source>
        <dbReference type="ARBA" id="ARBA00022527"/>
    </source>
</evidence>
<dbReference type="GO" id="GO:0005524">
    <property type="term" value="F:ATP binding"/>
    <property type="evidence" value="ECO:0007669"/>
    <property type="project" value="UniProtKB-UniRule"/>
</dbReference>
<feature type="region of interest" description="Disordered" evidence="8">
    <location>
        <begin position="106"/>
        <end position="144"/>
    </location>
</feature>
<evidence type="ECO:0000256" key="7">
    <source>
        <dbReference type="PROSITE-ProRule" id="PRU10141"/>
    </source>
</evidence>
<evidence type="ECO:0000256" key="6">
    <source>
        <dbReference type="ARBA" id="ARBA00022840"/>
    </source>
</evidence>
<keyword evidence="1 12" id="KW-0723">Serine/threonine-protein kinase</keyword>
<evidence type="ECO:0000313" key="13">
    <source>
        <dbReference type="Proteomes" id="UP000620124"/>
    </source>
</evidence>
<dbReference type="SMART" id="SM00220">
    <property type="entry name" value="S_TKc"/>
    <property type="match status" value="1"/>
</dbReference>
<feature type="region of interest" description="Disordered" evidence="8">
    <location>
        <begin position="669"/>
        <end position="807"/>
    </location>
</feature>
<dbReference type="SMART" id="SM00133">
    <property type="entry name" value="S_TK_X"/>
    <property type="match status" value="1"/>
</dbReference>
<dbReference type="InterPro" id="IPR035892">
    <property type="entry name" value="C2_domain_sf"/>
</dbReference>
<dbReference type="InterPro" id="IPR000008">
    <property type="entry name" value="C2_dom"/>
</dbReference>
<dbReference type="PROSITE" id="PS00108">
    <property type="entry name" value="PROTEIN_KINASE_ST"/>
    <property type="match status" value="1"/>
</dbReference>
<feature type="domain" description="AGC-kinase C-terminal" evidence="11">
    <location>
        <begin position="604"/>
        <end position="757"/>
    </location>
</feature>
<dbReference type="SUPFAM" id="SSF49562">
    <property type="entry name" value="C2 domain (Calcium/lipid-binding domain, CaLB)"/>
    <property type="match status" value="1"/>
</dbReference>
<keyword evidence="13" id="KW-1185">Reference proteome</keyword>
<feature type="compositionally biased region" description="Acidic residues" evidence="8">
    <location>
        <begin position="767"/>
        <end position="781"/>
    </location>
</feature>
<evidence type="ECO:0000256" key="2">
    <source>
        <dbReference type="ARBA" id="ARBA00022553"/>
    </source>
</evidence>
<feature type="compositionally biased region" description="Low complexity" evidence="8">
    <location>
        <begin position="128"/>
        <end position="144"/>
    </location>
</feature>
<dbReference type="PANTHER" id="PTHR24351">
    <property type="entry name" value="RIBOSOMAL PROTEIN S6 KINASE"/>
    <property type="match status" value="1"/>
</dbReference>
<dbReference type="FunFam" id="3.30.200.20:FF:000116">
    <property type="entry name" value="Non-specific serine/threonine protein kinase"/>
    <property type="match status" value="1"/>
</dbReference>
<dbReference type="PROSITE" id="PS50004">
    <property type="entry name" value="C2"/>
    <property type="match status" value="1"/>
</dbReference>
<dbReference type="CDD" id="cd11651">
    <property type="entry name" value="YPK1_N_like"/>
    <property type="match status" value="1"/>
</dbReference>
<dbReference type="PROSITE" id="PS51285">
    <property type="entry name" value="AGC_KINASE_CTER"/>
    <property type="match status" value="1"/>
</dbReference>
<dbReference type="InterPro" id="IPR017892">
    <property type="entry name" value="Pkinase_C"/>
</dbReference>
<dbReference type="Pfam" id="PF00168">
    <property type="entry name" value="C2"/>
    <property type="match status" value="1"/>
</dbReference>
<evidence type="ECO:0000259" key="10">
    <source>
        <dbReference type="PROSITE" id="PS50011"/>
    </source>
</evidence>
<keyword evidence="6 7" id="KW-0067">ATP-binding</keyword>
<gene>
    <name evidence="12" type="ORF">MVEN_01266500</name>
</gene>
<protein>
    <submittedName>
        <fullName evidence="12">Non-specific serine/threonine protein kinase</fullName>
    </submittedName>
</protein>
<feature type="domain" description="C2" evidence="9">
    <location>
        <begin position="123"/>
        <end position="310"/>
    </location>
</feature>
<feature type="domain" description="Protein kinase" evidence="10">
    <location>
        <begin position="344"/>
        <end position="603"/>
    </location>
</feature>
<dbReference type="Gene3D" id="1.10.510.10">
    <property type="entry name" value="Transferase(Phosphotransferase) domain 1"/>
    <property type="match status" value="1"/>
</dbReference>
<evidence type="ECO:0000259" key="11">
    <source>
        <dbReference type="PROSITE" id="PS51285"/>
    </source>
</evidence>
<dbReference type="InterPro" id="IPR008271">
    <property type="entry name" value="Ser/Thr_kinase_AS"/>
</dbReference>
<dbReference type="SMART" id="SM00239">
    <property type="entry name" value="C2"/>
    <property type="match status" value="1"/>
</dbReference>
<accession>A0A8H7CWE5</accession>
<feature type="region of interest" description="Disordered" evidence="8">
    <location>
        <begin position="42"/>
        <end position="72"/>
    </location>
</feature>
<dbReference type="AlphaFoldDB" id="A0A8H7CWE5"/>
<dbReference type="SUPFAM" id="SSF56112">
    <property type="entry name" value="Protein kinase-like (PK-like)"/>
    <property type="match status" value="1"/>
</dbReference>
<dbReference type="InterPro" id="IPR017441">
    <property type="entry name" value="Protein_kinase_ATP_BS"/>
</dbReference>
<reference evidence="12" key="1">
    <citation type="submission" date="2020-05" db="EMBL/GenBank/DDBJ databases">
        <title>Mycena genomes resolve the evolution of fungal bioluminescence.</title>
        <authorList>
            <person name="Tsai I.J."/>
        </authorList>
    </citation>
    <scope>NUCLEOTIDE SEQUENCE</scope>
    <source>
        <strain evidence="12">CCC161011</strain>
    </source>
</reference>
<dbReference type="Proteomes" id="UP000620124">
    <property type="component" value="Unassembled WGS sequence"/>
</dbReference>
<dbReference type="Gene3D" id="3.30.200.20">
    <property type="entry name" value="Phosphorylase Kinase, domain 1"/>
    <property type="match status" value="1"/>
</dbReference>
<comment type="caution">
    <text evidence="12">The sequence shown here is derived from an EMBL/GenBank/DDBJ whole genome shotgun (WGS) entry which is preliminary data.</text>
</comment>
<dbReference type="OrthoDB" id="63267at2759"/>
<evidence type="ECO:0000256" key="5">
    <source>
        <dbReference type="ARBA" id="ARBA00022777"/>
    </source>
</evidence>
<evidence type="ECO:0000256" key="4">
    <source>
        <dbReference type="ARBA" id="ARBA00022741"/>
    </source>
</evidence>
<evidence type="ECO:0000313" key="12">
    <source>
        <dbReference type="EMBL" id="KAF7352989.1"/>
    </source>
</evidence>
<evidence type="ECO:0000256" key="8">
    <source>
        <dbReference type="SAM" id="MobiDB-lite"/>
    </source>
</evidence>
<dbReference type="EMBL" id="JACAZI010000009">
    <property type="protein sequence ID" value="KAF7352989.1"/>
    <property type="molecule type" value="Genomic_DNA"/>
</dbReference>
<evidence type="ECO:0000256" key="3">
    <source>
        <dbReference type="ARBA" id="ARBA00022679"/>
    </source>
</evidence>
<dbReference type="PROSITE" id="PS00107">
    <property type="entry name" value="PROTEIN_KINASE_ATP"/>
    <property type="match status" value="1"/>
</dbReference>
<dbReference type="InterPro" id="IPR000961">
    <property type="entry name" value="AGC-kinase_C"/>
</dbReference>
<keyword evidence="2" id="KW-0597">Phosphoprotein</keyword>
<sequence length="807" mass="88710">MILWSRLECPPLLVSKHYIYSLYSSLYSTMIKLWPSSLAHDPQLTPKASSQERNPFDDASLTSSQPPRSPSALYHHSLLARTPDVSTPLASSGGLAAALPPSLSIHAPEFNMQPPPKPHFSNKSPAPQTSSTAQQGGAGSSSKGQIHVKLIQARGLHVGPTAKPYVVVQFEQNEFVSRDPTDEADKEVKGTPTAVATSSAMSALGAIGSKAAAAAEAASRRGSKGSNKSSNSSPASSVPSASALTNGGGLFGRISAHNPVWKHEVSFDVTSEASLITFNVYDRTGVEHTFLGTVQIKPVLVHDHTVDQWHKLRPCEHEVVSGEMRVQVTFEQYKTKRALSPRDFEFLKLIGRGTFGKVFQVRKKDTKRIYAMKVLSKKEIVAKKEVAHTIGERKILQRSLESPFLVGLKFSFQTDADLYLVTDFKCGGELFWHLQRETRFSEERARFYIAELILALEHLHKYDIVYRDLKPENILLDATGHVALCDFGLSKADLRSDELTTTFCGTTEYLAPEMLLDELGYSKIVDFWSLGVLLFEMCCGWSPFYAEDTQQMYKNICFGKIRFPKGAINEDGKQFVKGLLNRNPKHRLGAVRDAEELKEHPFFSSIDWHALARKQVTPPFKPVVESDESTANFDEIFTSTNLHEVGLADMDLDIDEEDPSEDWVALTGSVSQHQPNGPLGSERESSAPVSPAPLSPVPQNGHSTSRNGNGNGASPRPGIDIKPKKKREAVGSPLTNSVQENFRGFTYSGGESLPTGIHAMRTKTPENEGEDSAGGTEDEFEDPSKPAGRYAHKRRKGLGFTGLDDDM</sequence>
<keyword evidence="5 12" id="KW-0418">Kinase</keyword>
<feature type="compositionally biased region" description="Low complexity" evidence="8">
    <location>
        <begin position="224"/>
        <end position="242"/>
    </location>
</feature>
<keyword evidence="3" id="KW-0808">Transferase</keyword>
<dbReference type="Pfam" id="PF00433">
    <property type="entry name" value="Pkinase_C"/>
    <property type="match status" value="1"/>
</dbReference>
<dbReference type="Pfam" id="PF00069">
    <property type="entry name" value="Pkinase"/>
    <property type="match status" value="1"/>
</dbReference>
<dbReference type="GO" id="GO:0004674">
    <property type="term" value="F:protein serine/threonine kinase activity"/>
    <property type="evidence" value="ECO:0007669"/>
    <property type="project" value="UniProtKB-KW"/>
</dbReference>
<organism evidence="12 13">
    <name type="scientific">Mycena venus</name>
    <dbReference type="NCBI Taxonomy" id="2733690"/>
    <lineage>
        <taxon>Eukaryota</taxon>
        <taxon>Fungi</taxon>
        <taxon>Dikarya</taxon>
        <taxon>Basidiomycota</taxon>
        <taxon>Agaricomycotina</taxon>
        <taxon>Agaricomycetes</taxon>
        <taxon>Agaricomycetidae</taxon>
        <taxon>Agaricales</taxon>
        <taxon>Marasmiineae</taxon>
        <taxon>Mycenaceae</taxon>
        <taxon>Mycena</taxon>
    </lineage>
</organism>
<dbReference type="InterPro" id="IPR011009">
    <property type="entry name" value="Kinase-like_dom_sf"/>
</dbReference>
<dbReference type="PROSITE" id="PS50011">
    <property type="entry name" value="PROTEIN_KINASE_DOM"/>
    <property type="match status" value="1"/>
</dbReference>